<feature type="transmembrane region" description="Helical" evidence="11">
    <location>
        <begin position="376"/>
        <end position="398"/>
    </location>
</feature>
<dbReference type="Pfam" id="PF00083">
    <property type="entry name" value="Sugar_tr"/>
    <property type="match status" value="1"/>
</dbReference>
<evidence type="ECO:0000256" key="1">
    <source>
        <dbReference type="ARBA" id="ARBA00004141"/>
    </source>
</evidence>
<evidence type="ECO:0000259" key="12">
    <source>
        <dbReference type="PROSITE" id="PS50850"/>
    </source>
</evidence>
<evidence type="ECO:0000256" key="5">
    <source>
        <dbReference type="ARBA" id="ARBA00022911"/>
    </source>
</evidence>
<dbReference type="RefSeq" id="XP_024740680.1">
    <property type="nucleotide sequence ID" value="XM_024874196.1"/>
</dbReference>
<dbReference type="EMBL" id="KZ613779">
    <property type="protein sequence ID" value="PMD63776.1"/>
    <property type="molecule type" value="Genomic_DNA"/>
</dbReference>
<keyword evidence="7 11" id="KW-0472">Membrane</keyword>
<keyword evidence="6 11" id="KW-1133">Transmembrane helix</keyword>
<sequence>MARYTTLYLSALIAGLTAALFGYSVGFIGGIIVLPSFLSHFSLSTLPPSALASTQAQIITSWLVGALFGVPLGMPFCSRFGRKGCLFLAGGLYVCGAGMQLLDFGIGGFKVGRALNGLGVGVGTLGGPMYISEISPPSERGMLMSSYQTILQLSALAGFWGAFLSHSSFPSSSSLQWRLPTAIQLIPGILLLLGACSIPETPSFLAGKGREREAERSLVSLRGVRGEEWMVEGEMQEIRDAARVSSLVRDKNVPFSKELLKPGIRKRLVVGVGLMIAQNMVGLNALNYYAPVIFMSAGFTSVSSSLFLTGVFGVVKLLSAIAFMFVFVKIRGNRFWLPLGSSLCGVCMLFLAYFVHKIPPANQLGAVPHWLGEAKLTLGGVVSVLTVYIFAFSFSVSLGPISWNVCSEIFPLHINAKCCVMTTCTQWLFQIVIAYITPQLLTTIGWGTYLIYVLFCLLTTLFVFFSVPETRNVPLGREMDSLFDDKKDIDEEEEMEEESETTLLLKHGQRERRGSLGVYT</sequence>
<dbReference type="InterPro" id="IPR005829">
    <property type="entry name" value="Sugar_transporter_CS"/>
</dbReference>
<feature type="transmembrane region" description="Helical" evidence="11">
    <location>
        <begin position="418"/>
        <end position="437"/>
    </location>
</feature>
<feature type="transmembrane region" description="Helical" evidence="11">
    <location>
        <begin position="58"/>
        <end position="77"/>
    </location>
</feature>
<dbReference type="PRINTS" id="PR00171">
    <property type="entry name" value="SUGRTRNSPORT"/>
</dbReference>
<dbReference type="OrthoDB" id="508119at2759"/>
<feature type="transmembrane region" description="Helical" evidence="11">
    <location>
        <begin position="268"/>
        <end position="286"/>
    </location>
</feature>
<feature type="domain" description="Major facilitator superfamily (MFS) profile" evidence="12">
    <location>
        <begin position="10"/>
        <end position="471"/>
    </location>
</feature>
<feature type="region of interest" description="Disordered" evidence="10">
    <location>
        <begin position="494"/>
        <end position="520"/>
    </location>
</feature>
<feature type="transmembrane region" description="Helical" evidence="11">
    <location>
        <begin position="335"/>
        <end position="356"/>
    </location>
</feature>
<evidence type="ECO:0000313" key="14">
    <source>
        <dbReference type="Proteomes" id="UP000235371"/>
    </source>
</evidence>
<feature type="transmembrane region" description="Helical" evidence="11">
    <location>
        <begin position="183"/>
        <end position="206"/>
    </location>
</feature>
<evidence type="ECO:0000256" key="10">
    <source>
        <dbReference type="SAM" id="MobiDB-lite"/>
    </source>
</evidence>
<keyword evidence="3 9" id="KW-0813">Transport</keyword>
<comment type="similarity">
    <text evidence="2 9">Belongs to the major facilitator superfamily. Sugar transporter (TC 2.A.1.1) family.</text>
</comment>
<dbReference type="InterPro" id="IPR020846">
    <property type="entry name" value="MFS_dom"/>
</dbReference>
<comment type="subcellular location">
    <subcellularLocation>
        <location evidence="1">Membrane</location>
        <topology evidence="1">Multi-pass membrane protein</topology>
    </subcellularLocation>
</comment>
<evidence type="ECO:0000256" key="11">
    <source>
        <dbReference type="SAM" id="Phobius"/>
    </source>
</evidence>
<dbReference type="GO" id="GO:0016020">
    <property type="term" value="C:membrane"/>
    <property type="evidence" value="ECO:0007669"/>
    <property type="project" value="UniProtKB-SubCell"/>
</dbReference>
<feature type="transmembrane region" description="Helical" evidence="11">
    <location>
        <begin position="449"/>
        <end position="467"/>
    </location>
</feature>
<dbReference type="InterPro" id="IPR036259">
    <property type="entry name" value="MFS_trans_sf"/>
</dbReference>
<dbReference type="PANTHER" id="PTHR48022:SF34">
    <property type="entry name" value="MAJOR FACILITATOR SUPERFAMILY (MFS) PROFILE DOMAIN-CONTAINING PROTEIN-RELATED"/>
    <property type="match status" value="1"/>
</dbReference>
<keyword evidence="14" id="KW-1185">Reference proteome</keyword>
<evidence type="ECO:0000256" key="8">
    <source>
        <dbReference type="ARBA" id="ARBA00043213"/>
    </source>
</evidence>
<evidence type="ECO:0000256" key="3">
    <source>
        <dbReference type="ARBA" id="ARBA00022448"/>
    </source>
</evidence>
<reference evidence="13 14" key="1">
    <citation type="submission" date="2016-04" db="EMBL/GenBank/DDBJ databases">
        <title>A degradative enzymes factory behind the ericoid mycorrhizal symbiosis.</title>
        <authorList>
            <consortium name="DOE Joint Genome Institute"/>
            <person name="Martino E."/>
            <person name="Morin E."/>
            <person name="Grelet G."/>
            <person name="Kuo A."/>
            <person name="Kohler A."/>
            <person name="Daghino S."/>
            <person name="Barry K."/>
            <person name="Choi C."/>
            <person name="Cichocki N."/>
            <person name="Clum A."/>
            <person name="Copeland A."/>
            <person name="Hainaut M."/>
            <person name="Haridas S."/>
            <person name="Labutti K."/>
            <person name="Lindquist E."/>
            <person name="Lipzen A."/>
            <person name="Khouja H.-R."/>
            <person name="Murat C."/>
            <person name="Ohm R."/>
            <person name="Olson A."/>
            <person name="Spatafora J."/>
            <person name="Veneault-Fourrey C."/>
            <person name="Henrissat B."/>
            <person name="Grigoriev I."/>
            <person name="Martin F."/>
            <person name="Perotto S."/>
        </authorList>
    </citation>
    <scope>NUCLEOTIDE SEQUENCE [LARGE SCALE GENOMIC DNA]</scope>
    <source>
        <strain evidence="13 14">E</strain>
    </source>
</reference>
<feature type="transmembrane region" description="Helical" evidence="11">
    <location>
        <begin position="306"/>
        <end position="328"/>
    </location>
</feature>
<accession>A0A2J6TL95</accession>
<feature type="transmembrane region" description="Helical" evidence="11">
    <location>
        <begin position="114"/>
        <end position="131"/>
    </location>
</feature>
<evidence type="ECO:0000256" key="9">
    <source>
        <dbReference type="RuleBase" id="RU003346"/>
    </source>
</evidence>
<feature type="transmembrane region" description="Helical" evidence="11">
    <location>
        <begin position="84"/>
        <end position="102"/>
    </location>
</feature>
<keyword evidence="5" id="KW-0672">Quinate metabolism</keyword>
<dbReference type="GO" id="GO:0005351">
    <property type="term" value="F:carbohydrate:proton symporter activity"/>
    <property type="evidence" value="ECO:0007669"/>
    <property type="project" value="TreeGrafter"/>
</dbReference>
<name>A0A2J6TL95_9HELO</name>
<dbReference type="PROSITE" id="PS00217">
    <property type="entry name" value="SUGAR_TRANSPORT_2"/>
    <property type="match status" value="1"/>
</dbReference>
<dbReference type="PROSITE" id="PS50850">
    <property type="entry name" value="MFS"/>
    <property type="match status" value="1"/>
</dbReference>
<dbReference type="SUPFAM" id="SSF103473">
    <property type="entry name" value="MFS general substrate transporter"/>
    <property type="match status" value="1"/>
</dbReference>
<feature type="transmembrane region" description="Helical" evidence="11">
    <location>
        <begin position="143"/>
        <end position="163"/>
    </location>
</feature>
<dbReference type="AlphaFoldDB" id="A0A2J6TL95"/>
<dbReference type="Proteomes" id="UP000235371">
    <property type="component" value="Unassembled WGS sequence"/>
</dbReference>
<dbReference type="NCBIfam" id="TIGR00879">
    <property type="entry name" value="SP"/>
    <property type="match status" value="1"/>
</dbReference>
<evidence type="ECO:0000256" key="4">
    <source>
        <dbReference type="ARBA" id="ARBA00022692"/>
    </source>
</evidence>
<evidence type="ECO:0000256" key="7">
    <source>
        <dbReference type="ARBA" id="ARBA00023136"/>
    </source>
</evidence>
<evidence type="ECO:0000256" key="6">
    <source>
        <dbReference type="ARBA" id="ARBA00022989"/>
    </source>
</evidence>
<dbReference type="InterPro" id="IPR050360">
    <property type="entry name" value="MFS_Sugar_Transporters"/>
</dbReference>
<evidence type="ECO:0000313" key="13">
    <source>
        <dbReference type="EMBL" id="PMD63776.1"/>
    </source>
</evidence>
<dbReference type="InParanoid" id="A0A2J6TL95"/>
<dbReference type="PANTHER" id="PTHR48022">
    <property type="entry name" value="PLASTIDIC GLUCOSE TRANSPORTER 4"/>
    <property type="match status" value="1"/>
</dbReference>
<protein>
    <recommendedName>
        <fullName evidence="8">Quinate transporter</fullName>
    </recommendedName>
</protein>
<feature type="transmembrane region" description="Helical" evidence="11">
    <location>
        <begin position="7"/>
        <end position="38"/>
    </location>
</feature>
<gene>
    <name evidence="13" type="ORF">K444DRAFT_522269</name>
</gene>
<keyword evidence="4 11" id="KW-0812">Transmembrane</keyword>
<organism evidence="13 14">
    <name type="scientific">Hyaloscypha bicolor E</name>
    <dbReference type="NCBI Taxonomy" id="1095630"/>
    <lineage>
        <taxon>Eukaryota</taxon>
        <taxon>Fungi</taxon>
        <taxon>Dikarya</taxon>
        <taxon>Ascomycota</taxon>
        <taxon>Pezizomycotina</taxon>
        <taxon>Leotiomycetes</taxon>
        <taxon>Helotiales</taxon>
        <taxon>Hyaloscyphaceae</taxon>
        <taxon>Hyaloscypha</taxon>
        <taxon>Hyaloscypha bicolor</taxon>
    </lineage>
</organism>
<dbReference type="GeneID" id="36582276"/>
<dbReference type="Gene3D" id="1.20.1250.20">
    <property type="entry name" value="MFS general substrate transporter like domains"/>
    <property type="match status" value="1"/>
</dbReference>
<evidence type="ECO:0000256" key="2">
    <source>
        <dbReference type="ARBA" id="ARBA00010992"/>
    </source>
</evidence>
<proteinExistence type="inferred from homology"/>
<dbReference type="InterPro" id="IPR005828">
    <property type="entry name" value="MFS_sugar_transport-like"/>
</dbReference>
<dbReference type="InterPro" id="IPR003663">
    <property type="entry name" value="Sugar/inositol_transpt"/>
</dbReference>